<protein>
    <submittedName>
        <fullName evidence="2">Uncharacterized protein</fullName>
    </submittedName>
</protein>
<dbReference type="OrthoDB" id="7066711at2"/>
<evidence type="ECO:0000256" key="1">
    <source>
        <dbReference type="SAM" id="MobiDB-lite"/>
    </source>
</evidence>
<organism evidence="2 3">
    <name type="scientific">BD1-7 clade bacterium</name>
    <dbReference type="NCBI Taxonomy" id="2029982"/>
    <lineage>
        <taxon>Bacteria</taxon>
        <taxon>Pseudomonadati</taxon>
        <taxon>Pseudomonadota</taxon>
        <taxon>Gammaproteobacteria</taxon>
        <taxon>Cellvibrionales</taxon>
        <taxon>Spongiibacteraceae</taxon>
        <taxon>BD1-7 clade</taxon>
    </lineage>
</organism>
<feature type="compositionally biased region" description="Pro residues" evidence="1">
    <location>
        <begin position="27"/>
        <end position="38"/>
    </location>
</feature>
<evidence type="ECO:0000313" key="3">
    <source>
        <dbReference type="Proteomes" id="UP000434580"/>
    </source>
</evidence>
<dbReference type="EMBL" id="CACSII010000004">
    <property type="protein sequence ID" value="CAA0096185.1"/>
    <property type="molecule type" value="Genomic_DNA"/>
</dbReference>
<evidence type="ECO:0000313" key="2">
    <source>
        <dbReference type="EMBL" id="CAA0096185.1"/>
    </source>
</evidence>
<reference evidence="2 3" key="1">
    <citation type="submission" date="2019-11" db="EMBL/GenBank/DDBJ databases">
        <authorList>
            <person name="Holert J."/>
        </authorList>
    </citation>
    <scope>NUCLEOTIDE SEQUENCE [LARGE SCALE GENOMIC DNA]</scope>
    <source>
        <strain evidence="2">BC5_2</strain>
    </source>
</reference>
<sequence>MKQTATILTSLMTTGFILSGCNQDVGPTPPAPIDPIDPPSSDESRFSPDSYIVSGVNNDAPYGLWVLMGDEQMTVTLDDDTDSGTVTRRMFFTLKPGASNSDAEIRLCHVAQSWMPANTSNIETSGFEVVVEDGPTTLDYQFRFVTDDDEPASEPTNRMSVTLNFSTAEDDSSTTISGSYTALQLSQNTQANLGTLTANATTINYSAIGNGGGITMQTLFDNETLTIECVNDIEADFIAAVSSDVPGLTDDVKNILATMTAFNRIVLSTEGSHQFDLGVIETTSNSRGYMTLIQNDLIDPGFLASLGGAENNTYDITENTTRRLLGNVSTENHLGETADVSFDVHITD</sequence>
<dbReference type="PROSITE" id="PS51257">
    <property type="entry name" value="PROKAR_LIPOPROTEIN"/>
    <property type="match status" value="1"/>
</dbReference>
<accession>A0A5S9NZC2</accession>
<dbReference type="Proteomes" id="UP000434580">
    <property type="component" value="Unassembled WGS sequence"/>
</dbReference>
<gene>
    <name evidence="2" type="ORF">DPBNPPHM_03388</name>
</gene>
<dbReference type="AlphaFoldDB" id="A0A5S9NZC2"/>
<feature type="region of interest" description="Disordered" evidence="1">
    <location>
        <begin position="22"/>
        <end position="46"/>
    </location>
</feature>
<proteinExistence type="predicted"/>
<name>A0A5S9NZC2_9GAMM</name>